<comment type="caution">
    <text evidence="1">The sequence shown here is derived from an EMBL/GenBank/DDBJ whole genome shotgun (WGS) entry which is preliminary data.</text>
</comment>
<keyword evidence="2" id="KW-1185">Reference proteome</keyword>
<reference evidence="1" key="1">
    <citation type="journal article" date="2020" name="Stud. Mycol.">
        <title>101 Dothideomycetes genomes: a test case for predicting lifestyles and emergence of pathogens.</title>
        <authorList>
            <person name="Haridas S."/>
            <person name="Albert R."/>
            <person name="Binder M."/>
            <person name="Bloem J."/>
            <person name="Labutti K."/>
            <person name="Salamov A."/>
            <person name="Andreopoulos B."/>
            <person name="Baker S."/>
            <person name="Barry K."/>
            <person name="Bills G."/>
            <person name="Bluhm B."/>
            <person name="Cannon C."/>
            <person name="Castanera R."/>
            <person name="Culley D."/>
            <person name="Daum C."/>
            <person name="Ezra D."/>
            <person name="Gonzalez J."/>
            <person name="Henrissat B."/>
            <person name="Kuo A."/>
            <person name="Liang C."/>
            <person name="Lipzen A."/>
            <person name="Lutzoni F."/>
            <person name="Magnuson J."/>
            <person name="Mondo S."/>
            <person name="Nolan M."/>
            <person name="Ohm R."/>
            <person name="Pangilinan J."/>
            <person name="Park H.-J."/>
            <person name="Ramirez L."/>
            <person name="Alfaro M."/>
            <person name="Sun H."/>
            <person name="Tritt A."/>
            <person name="Yoshinaga Y."/>
            <person name="Zwiers L.-H."/>
            <person name="Turgeon B."/>
            <person name="Goodwin S."/>
            <person name="Spatafora J."/>
            <person name="Crous P."/>
            <person name="Grigoriev I."/>
        </authorList>
    </citation>
    <scope>NUCLEOTIDE SEQUENCE</scope>
    <source>
        <strain evidence="1">CBS 116435</strain>
    </source>
</reference>
<protein>
    <submittedName>
        <fullName evidence="1">Uncharacterized protein</fullName>
    </submittedName>
</protein>
<name>A0A9P4Q4J4_9PEZI</name>
<dbReference type="Proteomes" id="UP000799441">
    <property type="component" value="Unassembled WGS sequence"/>
</dbReference>
<feature type="non-terminal residue" evidence="1">
    <location>
        <position position="139"/>
    </location>
</feature>
<organism evidence="1 2">
    <name type="scientific">Polychaeton citri CBS 116435</name>
    <dbReference type="NCBI Taxonomy" id="1314669"/>
    <lineage>
        <taxon>Eukaryota</taxon>
        <taxon>Fungi</taxon>
        <taxon>Dikarya</taxon>
        <taxon>Ascomycota</taxon>
        <taxon>Pezizomycotina</taxon>
        <taxon>Dothideomycetes</taxon>
        <taxon>Dothideomycetidae</taxon>
        <taxon>Capnodiales</taxon>
        <taxon>Capnodiaceae</taxon>
        <taxon>Polychaeton</taxon>
    </lineage>
</organism>
<evidence type="ECO:0000313" key="2">
    <source>
        <dbReference type="Proteomes" id="UP000799441"/>
    </source>
</evidence>
<feature type="non-terminal residue" evidence="1">
    <location>
        <position position="1"/>
    </location>
</feature>
<dbReference type="AlphaFoldDB" id="A0A9P4Q4J4"/>
<gene>
    <name evidence="1" type="ORF">K431DRAFT_212525</name>
</gene>
<dbReference type="OrthoDB" id="3642826at2759"/>
<accession>A0A9P4Q4J4</accession>
<proteinExistence type="predicted"/>
<dbReference type="EMBL" id="MU003808">
    <property type="protein sequence ID" value="KAF2719664.1"/>
    <property type="molecule type" value="Genomic_DNA"/>
</dbReference>
<evidence type="ECO:0000313" key="1">
    <source>
        <dbReference type="EMBL" id="KAF2719664.1"/>
    </source>
</evidence>
<sequence>SHVFIANAATQFSLAPGQTLTPGGTAVIDGTTVSLGKSATNVVINGRTQALNAPMITPAPFITVDGTVYQPNLQSTYYIDGHALTPGGIITADGTTISLAAGASAVVINGVTRTLDSSPNGGAAATTAQAVTASGPTVT</sequence>